<dbReference type="Gene3D" id="3.20.20.370">
    <property type="entry name" value="Glycoside hydrolase/deacetylase"/>
    <property type="match status" value="1"/>
</dbReference>
<evidence type="ECO:0000313" key="1">
    <source>
        <dbReference type="EMBL" id="CAB4994954.1"/>
    </source>
</evidence>
<accession>A0A6J7NYF7</accession>
<dbReference type="AlphaFoldDB" id="A0A6J7NYF7"/>
<organism evidence="1">
    <name type="scientific">freshwater metagenome</name>
    <dbReference type="NCBI Taxonomy" id="449393"/>
    <lineage>
        <taxon>unclassified sequences</taxon>
        <taxon>metagenomes</taxon>
        <taxon>ecological metagenomes</taxon>
    </lineage>
</organism>
<gene>
    <name evidence="1" type="ORF">UFOPK4020_00477</name>
</gene>
<dbReference type="SUPFAM" id="SSF88713">
    <property type="entry name" value="Glycoside hydrolase/deacetylase"/>
    <property type="match status" value="1"/>
</dbReference>
<reference evidence="1" key="1">
    <citation type="submission" date="2020-05" db="EMBL/GenBank/DDBJ databases">
        <authorList>
            <person name="Chiriac C."/>
            <person name="Salcher M."/>
            <person name="Ghai R."/>
            <person name="Kavagutti S V."/>
        </authorList>
    </citation>
    <scope>NUCLEOTIDE SEQUENCE</scope>
</reference>
<name>A0A6J7NYF7_9ZZZZ</name>
<proteinExistence type="predicted"/>
<dbReference type="GO" id="GO:0005975">
    <property type="term" value="P:carbohydrate metabolic process"/>
    <property type="evidence" value="ECO:0007669"/>
    <property type="project" value="InterPro"/>
</dbReference>
<protein>
    <submittedName>
        <fullName evidence="1">Unannotated protein</fullName>
    </submittedName>
</protein>
<dbReference type="EMBL" id="CAFBOV010000071">
    <property type="protein sequence ID" value="CAB4994954.1"/>
    <property type="molecule type" value="Genomic_DNA"/>
</dbReference>
<dbReference type="InterPro" id="IPR011330">
    <property type="entry name" value="Glyco_hydro/deAcase_b/a-brl"/>
</dbReference>
<sequence>MGVTLAPEFCAIYIRLGAEYQLPVLLTKKLSQYGPNNHIVGVNDEQFDEFVVLAGEKNMPIFDRVLETDFNRKATTQLGDIAYQTMFTKNLTGLTFAALHPNAPGEVEVIEPSQFHVRTQEHEIFSSNNYLSWLAKNEIKPIGMRELRDEMRLAN</sequence>